<comment type="caution">
    <text evidence="1">The sequence shown here is derived from an EMBL/GenBank/DDBJ whole genome shotgun (WGS) entry which is preliminary data.</text>
</comment>
<accession>A0A1N7S9B6</accession>
<dbReference type="AlphaFoldDB" id="A0A1N7S9B6"/>
<dbReference type="RefSeq" id="WP_087736029.1">
    <property type="nucleotide sequence ID" value="NZ_CYGY02000036.1"/>
</dbReference>
<protein>
    <submittedName>
        <fullName evidence="1">Uncharacterized protein</fullName>
    </submittedName>
</protein>
<proteinExistence type="predicted"/>
<dbReference type="Proteomes" id="UP000195569">
    <property type="component" value="Unassembled WGS sequence"/>
</dbReference>
<gene>
    <name evidence="1" type="ORF">BN2476_360065</name>
</gene>
<evidence type="ECO:0000313" key="2">
    <source>
        <dbReference type="Proteomes" id="UP000195569"/>
    </source>
</evidence>
<evidence type="ECO:0000313" key="1">
    <source>
        <dbReference type="EMBL" id="SIT43974.1"/>
    </source>
</evidence>
<sequence length="88" mass="10648">MNPIVERDIMHIGRVMRATVVQCAPEIMLVDYWRNRLNIRIETSRLTEYQVNTLQELMYELDEIERRINRKNPRPIRLRESHDAVESL</sequence>
<reference evidence="1" key="1">
    <citation type="submission" date="2016-12" db="EMBL/GenBank/DDBJ databases">
        <authorList>
            <person name="Moulin L."/>
        </authorList>
    </citation>
    <scope>NUCLEOTIDE SEQUENCE [LARGE SCALE GENOMIC DNA]</scope>
    <source>
        <strain evidence="1">STM 7183</strain>
    </source>
</reference>
<dbReference type="EMBL" id="CYGY02000036">
    <property type="protein sequence ID" value="SIT43974.1"/>
    <property type="molecule type" value="Genomic_DNA"/>
</dbReference>
<keyword evidence="2" id="KW-1185">Reference proteome</keyword>
<name>A0A1N7S9B6_9BURK</name>
<organism evidence="1 2">
    <name type="scientific">Paraburkholderia piptadeniae</name>
    <dbReference type="NCBI Taxonomy" id="1701573"/>
    <lineage>
        <taxon>Bacteria</taxon>
        <taxon>Pseudomonadati</taxon>
        <taxon>Pseudomonadota</taxon>
        <taxon>Betaproteobacteria</taxon>
        <taxon>Burkholderiales</taxon>
        <taxon>Burkholderiaceae</taxon>
        <taxon>Paraburkholderia</taxon>
    </lineage>
</organism>
<dbReference type="OrthoDB" id="9112934at2"/>